<comment type="caution">
    <text evidence="2">The sequence shown here is derived from an EMBL/GenBank/DDBJ whole genome shotgun (WGS) entry which is preliminary data.</text>
</comment>
<proteinExistence type="predicted"/>
<dbReference type="AlphaFoldDB" id="A0A837DFY4"/>
<feature type="coiled-coil region" evidence="1">
    <location>
        <begin position="62"/>
        <end position="89"/>
    </location>
</feature>
<dbReference type="EMBL" id="JRZE01000001">
    <property type="protein sequence ID" value="KHF46125.1"/>
    <property type="molecule type" value="Genomic_DNA"/>
</dbReference>
<gene>
    <name evidence="2" type="ORF">MINT15_04260</name>
</gene>
<accession>A0A837DFY4</accession>
<name>A0A837DFY4_9PSEU</name>
<evidence type="ECO:0000313" key="3">
    <source>
        <dbReference type="Proteomes" id="UP000030848"/>
    </source>
</evidence>
<evidence type="ECO:0000256" key="1">
    <source>
        <dbReference type="SAM" id="Coils"/>
    </source>
</evidence>
<protein>
    <recommendedName>
        <fullName evidence="4">PE domain-containing protein</fullName>
    </recommendedName>
</protein>
<dbReference type="Proteomes" id="UP000030848">
    <property type="component" value="Unassembled WGS sequence"/>
</dbReference>
<sequence>MSEAGGGTGDLSVGEAVRLGLSMMPGGDGIGVSMAALWNNTNFIVGGRASDPGKGGGFELDVDTAEGLYREAKALAEELEHQAHEALRLRRIDPPAEDPASVSFNDVGSQAFEAGAQHVQAEADFYRGLARALGKALGVYQESDEQAGRDITIAGGENDSGGGYV</sequence>
<dbReference type="OrthoDB" id="3629240at2"/>
<dbReference type="RefSeq" id="WP_037307867.1">
    <property type="nucleotide sequence ID" value="NZ_FOWS01000003.1"/>
</dbReference>
<evidence type="ECO:0000313" key="2">
    <source>
        <dbReference type="EMBL" id="KHF46125.1"/>
    </source>
</evidence>
<reference evidence="2 3" key="1">
    <citation type="submission" date="2014-10" db="EMBL/GenBank/DDBJ databases">
        <title>Genome sequence of Micropolyspora internatus JCM3315.</title>
        <authorList>
            <person name="Shin S.-K."/>
            <person name="Yi H."/>
        </authorList>
    </citation>
    <scope>NUCLEOTIDE SEQUENCE [LARGE SCALE GENOMIC DNA]</scope>
    <source>
        <strain evidence="2 3">JCM 3315</strain>
    </source>
</reference>
<evidence type="ECO:0008006" key="4">
    <source>
        <dbReference type="Google" id="ProtNLM"/>
    </source>
</evidence>
<organism evidence="2 3">
    <name type="scientific">Saccharomonospora viridis</name>
    <dbReference type="NCBI Taxonomy" id="1852"/>
    <lineage>
        <taxon>Bacteria</taxon>
        <taxon>Bacillati</taxon>
        <taxon>Actinomycetota</taxon>
        <taxon>Actinomycetes</taxon>
        <taxon>Pseudonocardiales</taxon>
        <taxon>Pseudonocardiaceae</taxon>
        <taxon>Saccharomonospora</taxon>
    </lineage>
</organism>
<keyword evidence="1" id="KW-0175">Coiled coil</keyword>